<dbReference type="Gene3D" id="3.40.50.2000">
    <property type="entry name" value="Glycogen Phosphorylase B"/>
    <property type="match status" value="2"/>
</dbReference>
<name>A0A401LFL0_9FIRM</name>
<evidence type="ECO:0000256" key="4">
    <source>
        <dbReference type="ARBA" id="ARBA00022679"/>
    </source>
</evidence>
<evidence type="ECO:0000256" key="10">
    <source>
        <dbReference type="HAMAP-Rule" id="MF_00033"/>
    </source>
</evidence>
<keyword evidence="5 10" id="KW-0133">Cell shape</keyword>
<evidence type="ECO:0000259" key="12">
    <source>
        <dbReference type="Pfam" id="PF04101"/>
    </source>
</evidence>
<dbReference type="NCBIfam" id="TIGR01133">
    <property type="entry name" value="murG"/>
    <property type="match status" value="1"/>
</dbReference>
<keyword evidence="4 10" id="KW-0808">Transferase</keyword>
<dbReference type="GO" id="GO:0051301">
    <property type="term" value="P:cell division"/>
    <property type="evidence" value="ECO:0007669"/>
    <property type="project" value="UniProtKB-KW"/>
</dbReference>
<dbReference type="GO" id="GO:0005886">
    <property type="term" value="C:plasma membrane"/>
    <property type="evidence" value="ECO:0007669"/>
    <property type="project" value="UniProtKB-SubCell"/>
</dbReference>
<comment type="caution">
    <text evidence="10">Lacks conserved residue(s) required for the propagation of feature annotation.</text>
</comment>
<dbReference type="SUPFAM" id="SSF53756">
    <property type="entry name" value="UDP-Glycosyltransferase/glycogen phosphorylase"/>
    <property type="match status" value="1"/>
</dbReference>
<dbReference type="Proteomes" id="UP000287361">
    <property type="component" value="Unassembled WGS sequence"/>
</dbReference>
<feature type="domain" description="Glycosyl transferase family 28 C-terminal" evidence="12">
    <location>
        <begin position="189"/>
        <end position="337"/>
    </location>
</feature>
<feature type="domain" description="Glycosyltransferase family 28 N-terminal" evidence="11">
    <location>
        <begin position="5"/>
        <end position="136"/>
    </location>
</feature>
<keyword evidence="3 10" id="KW-0328">Glycosyltransferase</keyword>
<proteinExistence type="inferred from homology"/>
<reference evidence="13 14" key="1">
    <citation type="submission" date="2018-10" db="EMBL/GenBank/DDBJ databases">
        <title>Draft Genome Sequence of Anaerotignum sp. KCTC 15736.</title>
        <authorList>
            <person name="Choi S.H."/>
            <person name="Kim J.S."/>
            <person name="Kang S.W."/>
            <person name="Lee J.S."/>
            <person name="Park S.H."/>
        </authorList>
    </citation>
    <scope>NUCLEOTIDE SEQUENCE [LARGE SCALE GENOMIC DNA]</scope>
    <source>
        <strain evidence="13 14">KCTC 15736</strain>
    </source>
</reference>
<feature type="binding site" evidence="10">
    <location>
        <begin position="12"/>
        <end position="14"/>
    </location>
    <ligand>
        <name>UDP-N-acetyl-alpha-D-glucosamine</name>
        <dbReference type="ChEBI" id="CHEBI:57705"/>
    </ligand>
</feature>
<evidence type="ECO:0000259" key="11">
    <source>
        <dbReference type="Pfam" id="PF03033"/>
    </source>
</evidence>
<dbReference type="OrthoDB" id="9808936at2"/>
<evidence type="ECO:0000256" key="2">
    <source>
        <dbReference type="ARBA" id="ARBA00022618"/>
    </source>
</evidence>
<dbReference type="GO" id="GO:0009252">
    <property type="term" value="P:peptidoglycan biosynthetic process"/>
    <property type="evidence" value="ECO:0007669"/>
    <property type="project" value="UniProtKB-UniRule"/>
</dbReference>
<dbReference type="GO" id="GO:0051991">
    <property type="term" value="F:UDP-N-acetyl-D-glucosamine:N-acetylmuramoyl-L-alanyl-D-glutamyl-meso-2,6-diaminopimelyl-D-alanyl-D-alanine-diphosphoundecaprenol 4-beta-N-acetylglucosaminlytransferase activity"/>
    <property type="evidence" value="ECO:0007669"/>
    <property type="project" value="RHEA"/>
</dbReference>
<feature type="binding site" evidence="10">
    <location>
        <position position="290"/>
    </location>
    <ligand>
        <name>UDP-N-acetyl-alpha-D-glucosamine</name>
        <dbReference type="ChEBI" id="CHEBI:57705"/>
    </ligand>
</feature>
<dbReference type="Pfam" id="PF03033">
    <property type="entry name" value="Glyco_transf_28"/>
    <property type="match status" value="1"/>
</dbReference>
<evidence type="ECO:0000256" key="3">
    <source>
        <dbReference type="ARBA" id="ARBA00022676"/>
    </source>
</evidence>
<dbReference type="InterPro" id="IPR007235">
    <property type="entry name" value="Glyco_trans_28_C"/>
</dbReference>
<evidence type="ECO:0000256" key="5">
    <source>
        <dbReference type="ARBA" id="ARBA00022960"/>
    </source>
</evidence>
<keyword evidence="2 10" id="KW-0132">Cell division</keyword>
<sequence length="355" mass="38726">MSKKIVLTGGGTAGHVTPNLALLPYLKQEGYEVIYIGSQNGIERTLIEAEGIPYYGISTGKLRRYLSKENLKDVFKVLKGISEAKRLLKKLKPDLVFSKGGFVAVPVVLGAKKNHIPVIIHESDITPGLANKIAMPSARVICATFPETLQYVPKGKGVHTGTPIRKELFEGEREKGLSACGFSGEKPVLLMMGGSLGAVKLNDCLREILPELTKTFDIIHLCGKGNLDEALQNRTDYKQFEYVSEGLNDLFAAADFVVSRAGSNSISEFLALKKPSLLIPLSARASRGDQILNAASFEKQGFARVLDEDEMTAETMKKEIFALYENKEKYVVAMEKSPAGDGVAAVMTQIKALMR</sequence>
<protein>
    <recommendedName>
        <fullName evidence="10">UDP-N-acetylglucosamine--N-acetylmuramyl-(pentapeptide) pyrophosphoryl-undecaprenol N-acetylglucosamine transferase</fullName>
        <ecNumber evidence="10">2.4.1.227</ecNumber>
    </recommendedName>
    <alternativeName>
        <fullName evidence="10">Undecaprenyl-PP-MurNAc-pentapeptide-UDPGlcNAc GlcNAc transferase</fullName>
    </alternativeName>
</protein>
<dbReference type="AlphaFoldDB" id="A0A401LFL0"/>
<dbReference type="InterPro" id="IPR004276">
    <property type="entry name" value="GlycoTrans_28_N"/>
</dbReference>
<keyword evidence="9 10" id="KW-0961">Cell wall biogenesis/degradation</keyword>
<comment type="pathway">
    <text evidence="10">Cell wall biogenesis; peptidoglycan biosynthesis.</text>
</comment>
<dbReference type="RefSeq" id="WP_118581155.1">
    <property type="nucleotide sequence ID" value="NZ_DAVZTY010000042.1"/>
</dbReference>
<keyword evidence="1 10" id="KW-1003">Cell membrane</keyword>
<evidence type="ECO:0000256" key="7">
    <source>
        <dbReference type="ARBA" id="ARBA00023136"/>
    </source>
</evidence>
<comment type="caution">
    <text evidence="13">The sequence shown here is derived from an EMBL/GenBank/DDBJ whole genome shotgun (WGS) entry which is preliminary data.</text>
</comment>
<keyword evidence="14" id="KW-1185">Reference proteome</keyword>
<dbReference type="GO" id="GO:0071555">
    <property type="term" value="P:cell wall organization"/>
    <property type="evidence" value="ECO:0007669"/>
    <property type="project" value="UniProtKB-KW"/>
</dbReference>
<evidence type="ECO:0000256" key="9">
    <source>
        <dbReference type="ARBA" id="ARBA00023316"/>
    </source>
</evidence>
<evidence type="ECO:0000256" key="6">
    <source>
        <dbReference type="ARBA" id="ARBA00022984"/>
    </source>
</evidence>
<dbReference type="UniPathway" id="UPA00219"/>
<organism evidence="13 14">
    <name type="scientific">Anaerotignum faecicola</name>
    <dbReference type="NCBI Taxonomy" id="2358141"/>
    <lineage>
        <taxon>Bacteria</taxon>
        <taxon>Bacillati</taxon>
        <taxon>Bacillota</taxon>
        <taxon>Clostridia</taxon>
        <taxon>Lachnospirales</taxon>
        <taxon>Anaerotignaceae</taxon>
        <taxon>Anaerotignum</taxon>
    </lineage>
</organism>
<evidence type="ECO:0000313" key="13">
    <source>
        <dbReference type="EMBL" id="GCB30313.1"/>
    </source>
</evidence>
<gene>
    <name evidence="13" type="primary">murG2</name>
    <name evidence="10" type="synonym">murG</name>
    <name evidence="13" type="ORF">KGMB03357_19740</name>
</gene>
<dbReference type="GeneID" id="86194990"/>
<dbReference type="PANTHER" id="PTHR21015:SF27">
    <property type="entry name" value="UDP-N-ACETYLGLUCOSAMINE--N-ACETYLMURAMYL-(PENTAPEPTIDE) PYROPHOSPHORYL-UNDECAPRENOL N-ACETYLGLUCOSAMINE TRANSFERASE"/>
    <property type="match status" value="1"/>
</dbReference>
<feature type="binding site" evidence="10">
    <location>
        <position position="165"/>
    </location>
    <ligand>
        <name>UDP-N-acetyl-alpha-D-glucosamine</name>
        <dbReference type="ChEBI" id="CHEBI:57705"/>
    </ligand>
</feature>
<dbReference type="InterPro" id="IPR006009">
    <property type="entry name" value="GlcNAc_MurG"/>
</dbReference>
<comment type="function">
    <text evidence="10">Cell wall formation. Catalyzes the transfer of a GlcNAc subunit on undecaprenyl-pyrophosphoryl-MurNAc-pentapeptide (lipid intermediate I) to form undecaprenyl-pyrophosphoryl-MurNAc-(pentapeptide)GlcNAc (lipid intermediate II).</text>
</comment>
<comment type="subcellular location">
    <subcellularLocation>
        <location evidence="10">Cell membrane</location>
        <topology evidence="10">Peripheral membrane protein</topology>
        <orientation evidence="10">Cytoplasmic side</orientation>
    </subcellularLocation>
</comment>
<keyword evidence="7 10" id="KW-0472">Membrane</keyword>
<dbReference type="HAMAP" id="MF_00033">
    <property type="entry name" value="MurG"/>
    <property type="match status" value="1"/>
</dbReference>
<dbReference type="GO" id="GO:0008360">
    <property type="term" value="P:regulation of cell shape"/>
    <property type="evidence" value="ECO:0007669"/>
    <property type="project" value="UniProtKB-KW"/>
</dbReference>
<dbReference type="NCBIfam" id="NF009102">
    <property type="entry name" value="PRK12446.1"/>
    <property type="match status" value="1"/>
</dbReference>
<evidence type="ECO:0000313" key="14">
    <source>
        <dbReference type="Proteomes" id="UP000287361"/>
    </source>
</evidence>
<evidence type="ECO:0000256" key="8">
    <source>
        <dbReference type="ARBA" id="ARBA00023306"/>
    </source>
</evidence>
<comment type="similarity">
    <text evidence="10">Belongs to the glycosyltransferase 28 family. MurG subfamily.</text>
</comment>
<evidence type="ECO:0000256" key="1">
    <source>
        <dbReference type="ARBA" id="ARBA00022475"/>
    </source>
</evidence>
<dbReference type="EMBL" id="BHVZ01000014">
    <property type="protein sequence ID" value="GCB30313.1"/>
    <property type="molecule type" value="Genomic_DNA"/>
</dbReference>
<dbReference type="CDD" id="cd03785">
    <property type="entry name" value="GT28_MurG"/>
    <property type="match status" value="1"/>
</dbReference>
<dbReference type="Pfam" id="PF04101">
    <property type="entry name" value="Glyco_tran_28_C"/>
    <property type="match status" value="1"/>
</dbReference>
<feature type="binding site" evidence="10">
    <location>
        <position position="195"/>
    </location>
    <ligand>
        <name>UDP-N-acetyl-alpha-D-glucosamine</name>
        <dbReference type="ChEBI" id="CHEBI:57705"/>
    </ligand>
</feature>
<dbReference type="EC" id="2.4.1.227" evidence="10"/>
<comment type="catalytic activity">
    <reaction evidence="10">
        <text>di-trans,octa-cis-undecaprenyl diphospho-N-acetyl-alpha-D-muramoyl-L-alanyl-D-glutamyl-meso-2,6-diaminopimeloyl-D-alanyl-D-alanine + UDP-N-acetyl-alpha-D-glucosamine = di-trans,octa-cis-undecaprenyl diphospho-[N-acetyl-alpha-D-glucosaminyl-(1-&gt;4)]-N-acetyl-alpha-D-muramoyl-L-alanyl-D-glutamyl-meso-2,6-diaminopimeloyl-D-alanyl-D-alanine + UDP + H(+)</text>
        <dbReference type="Rhea" id="RHEA:31227"/>
        <dbReference type="ChEBI" id="CHEBI:15378"/>
        <dbReference type="ChEBI" id="CHEBI:57705"/>
        <dbReference type="ChEBI" id="CHEBI:58223"/>
        <dbReference type="ChEBI" id="CHEBI:61387"/>
        <dbReference type="ChEBI" id="CHEBI:61388"/>
        <dbReference type="EC" id="2.4.1.227"/>
    </reaction>
</comment>
<dbReference type="PANTHER" id="PTHR21015">
    <property type="entry name" value="UDP-N-ACETYLGLUCOSAMINE--N-ACETYLMURAMYL-(PENTAPEPTIDE) PYROPHOSPHORYL-UNDECAPRENOL N-ACETYLGLUCOSAMINE TRANSFERASE 1"/>
    <property type="match status" value="1"/>
</dbReference>
<accession>A0A401LFL0</accession>
<keyword evidence="6 10" id="KW-0573">Peptidoglycan synthesis</keyword>
<keyword evidence="8 10" id="KW-0131">Cell cycle</keyword>
<dbReference type="GO" id="GO:0005975">
    <property type="term" value="P:carbohydrate metabolic process"/>
    <property type="evidence" value="ECO:0007669"/>
    <property type="project" value="InterPro"/>
</dbReference>
<dbReference type="GO" id="GO:0050511">
    <property type="term" value="F:undecaprenyldiphospho-muramoylpentapeptide beta-N-acetylglucosaminyltransferase activity"/>
    <property type="evidence" value="ECO:0007669"/>
    <property type="project" value="UniProtKB-UniRule"/>
</dbReference>